<dbReference type="InterPro" id="IPR051207">
    <property type="entry name" value="ComplexI_NDUFA9_subunit"/>
</dbReference>
<dbReference type="Proteomes" id="UP000239480">
    <property type="component" value="Unassembled WGS sequence"/>
</dbReference>
<dbReference type="InterPro" id="IPR036291">
    <property type="entry name" value="NAD(P)-bd_dom_sf"/>
</dbReference>
<dbReference type="Pfam" id="PF13460">
    <property type="entry name" value="NAD_binding_10"/>
    <property type="match status" value="1"/>
</dbReference>
<name>A0A2T0REM0_9RHOB</name>
<comment type="caution">
    <text evidence="2">The sequence shown here is derived from an EMBL/GenBank/DDBJ whole genome shotgun (WGS) entry which is preliminary data.</text>
</comment>
<dbReference type="GO" id="GO:0044877">
    <property type="term" value="F:protein-containing complex binding"/>
    <property type="evidence" value="ECO:0007669"/>
    <property type="project" value="TreeGrafter"/>
</dbReference>
<dbReference type="Gene3D" id="3.40.50.720">
    <property type="entry name" value="NAD(P)-binding Rossmann-like Domain"/>
    <property type="match status" value="1"/>
</dbReference>
<evidence type="ECO:0000313" key="2">
    <source>
        <dbReference type="EMBL" id="PRY19589.1"/>
    </source>
</evidence>
<protein>
    <submittedName>
        <fullName evidence="2">Uncharacterized protein YbjT (DUF2867 family)</fullName>
    </submittedName>
</protein>
<feature type="domain" description="NAD(P)-binding" evidence="1">
    <location>
        <begin position="8"/>
        <end position="150"/>
    </location>
</feature>
<gene>
    <name evidence="2" type="ORF">CLV78_1205</name>
</gene>
<organism evidence="2 3">
    <name type="scientific">Aliiruegeria haliotis</name>
    <dbReference type="NCBI Taxonomy" id="1280846"/>
    <lineage>
        <taxon>Bacteria</taxon>
        <taxon>Pseudomonadati</taxon>
        <taxon>Pseudomonadota</taxon>
        <taxon>Alphaproteobacteria</taxon>
        <taxon>Rhodobacterales</taxon>
        <taxon>Roseobacteraceae</taxon>
        <taxon>Aliiruegeria</taxon>
    </lineage>
</organism>
<dbReference type="RefSeq" id="WP_106208363.1">
    <property type="nucleotide sequence ID" value="NZ_PVTD01000020.1"/>
</dbReference>
<reference evidence="2 3" key="1">
    <citation type="submission" date="2018-03" db="EMBL/GenBank/DDBJ databases">
        <title>Genomic Encyclopedia of Archaeal and Bacterial Type Strains, Phase II (KMG-II): from individual species to whole genera.</title>
        <authorList>
            <person name="Goeker M."/>
        </authorList>
    </citation>
    <scope>NUCLEOTIDE SEQUENCE [LARGE SCALE GENOMIC DNA]</scope>
    <source>
        <strain evidence="2 3">DSM 29328</strain>
    </source>
</reference>
<proteinExistence type="predicted"/>
<accession>A0A2T0REM0</accession>
<evidence type="ECO:0000313" key="3">
    <source>
        <dbReference type="Proteomes" id="UP000239480"/>
    </source>
</evidence>
<dbReference type="InterPro" id="IPR016040">
    <property type="entry name" value="NAD(P)-bd_dom"/>
</dbReference>
<dbReference type="PANTHER" id="PTHR12126">
    <property type="entry name" value="NADH-UBIQUINONE OXIDOREDUCTASE 39 KDA SUBUNIT-RELATED"/>
    <property type="match status" value="1"/>
</dbReference>
<dbReference type="PANTHER" id="PTHR12126:SF11">
    <property type="entry name" value="NADH DEHYDROGENASE [UBIQUINONE] 1 ALPHA SUBCOMPLEX SUBUNIT 9, MITOCHONDRIAL"/>
    <property type="match status" value="1"/>
</dbReference>
<evidence type="ECO:0000259" key="1">
    <source>
        <dbReference type="Pfam" id="PF13460"/>
    </source>
</evidence>
<dbReference type="OrthoDB" id="367683at2"/>
<sequence length="296" mass="32022">MHTVFVAGATGYLGRHLCAEFSRRGSYVIALVRDAGRTQDLCADSLVEAQATRPETLKDVMAGADIVVSALGITRQADGLSYRDVDYRANLNLLRQAEQSGVARFAYVHVLNADRMSHVPLVAAKAEFVRALQASSIAPTVIAPSGFFSDMGDFFAMAKSGRAWLFGDGGFRINPIHGADLATATADAIDAGEPWLDVGGPETFSHVQVAELAFDTLGRPAKITRLPDGLRRLTLRVLPWVTPRRISGPAQFFLNAMSMDMVGVPRGNHRLADHFQALSNEKPASRPMGNRTTKES</sequence>
<dbReference type="EMBL" id="PVTD01000020">
    <property type="protein sequence ID" value="PRY19589.1"/>
    <property type="molecule type" value="Genomic_DNA"/>
</dbReference>
<dbReference type="SUPFAM" id="SSF51735">
    <property type="entry name" value="NAD(P)-binding Rossmann-fold domains"/>
    <property type="match status" value="1"/>
</dbReference>
<keyword evidence="3" id="KW-1185">Reference proteome</keyword>
<dbReference type="CDD" id="cd05243">
    <property type="entry name" value="SDR_a5"/>
    <property type="match status" value="1"/>
</dbReference>
<dbReference type="AlphaFoldDB" id="A0A2T0REM0"/>